<evidence type="ECO:0000256" key="1">
    <source>
        <dbReference type="ARBA" id="ARBA00037217"/>
    </source>
</evidence>
<dbReference type="GO" id="GO:0016491">
    <property type="term" value="F:oxidoreductase activity"/>
    <property type="evidence" value="ECO:0007669"/>
    <property type="project" value="InterPro"/>
</dbReference>
<evidence type="ECO:0000256" key="2">
    <source>
        <dbReference type="ARBA" id="ARBA00038825"/>
    </source>
</evidence>
<evidence type="ECO:0000256" key="3">
    <source>
        <dbReference type="ARBA" id="ARBA00040298"/>
    </source>
</evidence>
<evidence type="ECO:0000313" key="5">
    <source>
        <dbReference type="EMBL" id="MCT8973778.1"/>
    </source>
</evidence>
<dbReference type="RefSeq" id="WP_261617356.1">
    <property type="nucleotide sequence ID" value="NZ_JALIDZ010000008.1"/>
</dbReference>
<proteinExistence type="predicted"/>
<comment type="function">
    <text evidence="1">Probable oxidoreductase that may play a role as regulator of mitochondrial function.</text>
</comment>
<reference evidence="5 6" key="1">
    <citation type="submission" date="2022-04" db="EMBL/GenBank/DDBJ databases">
        <authorList>
            <person name="Ye Y.-Q."/>
            <person name="Du Z.-J."/>
        </authorList>
    </citation>
    <scope>NUCLEOTIDE SEQUENCE [LARGE SCALE GENOMIC DNA]</scope>
    <source>
        <strain evidence="5 6">A6E488</strain>
    </source>
</reference>
<sequence>MNTPSPGNHTYDAVIIGGGHNGLTCAGYLAKAGMKVAVVERRHIVGGACVTEEFHPGFRNSSCSYLVGLLAPEVIADLELHRHGLEILERTGGTLSVLPDGGSIELTTDKAGIMDQLAHTSPSDADAYAELSSLLDVAATVMRAVARERPPEMTGGWGQLLQTGRVGLHLRHLSPKQRADFAALMLKSLADFLNERFDNEAFKGVYGFKGLVGNMASPYAIGSAYVLLHHVFGEVNGKRGKWGQPRGGMGGITQAMQASLEARGGDVWLGDGVREVIVEKGRAAGVTLHDGTVLRAPIVASSVNPRLLFLEMLDTSTLDSTFVRRLRNWRCRSGTFRMNVALSELPDFTARPGRDLQAHHTGTIAIAPSLDYLERAYDDARHQGWSRRPVISMCIPTTIEPELAPDGAHIAGLFCQHFNPDLPDGRSWDDHRDEVARLVIDTIGDYAPNFPGSVLGYSALTPLDLETEYGLVGGDIFHGEMHLDQLFSLRPAAGHAAYTSPIRGLFQCGSGTHPGGGVTGLPGMNAAREILKRRREFT</sequence>
<accession>A0AAW5R4G7</accession>
<evidence type="ECO:0000259" key="4">
    <source>
        <dbReference type="Pfam" id="PF01593"/>
    </source>
</evidence>
<dbReference type="AlphaFoldDB" id="A0AAW5R4G7"/>
<name>A0AAW5R4G7_9HYPH</name>
<dbReference type="EMBL" id="JALIDZ010000008">
    <property type="protein sequence ID" value="MCT8973778.1"/>
    <property type="molecule type" value="Genomic_DNA"/>
</dbReference>
<dbReference type="Gene3D" id="3.50.50.60">
    <property type="entry name" value="FAD/NAD(P)-binding domain"/>
    <property type="match status" value="2"/>
</dbReference>
<organism evidence="5 6">
    <name type="scientific">Microbaculum marinisediminis</name>
    <dbReference type="NCBI Taxonomy" id="2931392"/>
    <lineage>
        <taxon>Bacteria</taxon>
        <taxon>Pseudomonadati</taxon>
        <taxon>Pseudomonadota</taxon>
        <taxon>Alphaproteobacteria</taxon>
        <taxon>Hyphomicrobiales</taxon>
        <taxon>Tepidamorphaceae</taxon>
        <taxon>Microbaculum</taxon>
    </lineage>
</organism>
<protein>
    <recommendedName>
        <fullName evidence="3">Pyridine nucleotide-disulfide oxidoreductase domain-containing protein 2</fullName>
    </recommendedName>
</protein>
<dbReference type="PANTHER" id="PTHR10668">
    <property type="entry name" value="PHYTOENE DEHYDROGENASE"/>
    <property type="match status" value="1"/>
</dbReference>
<gene>
    <name evidence="5" type="ORF">MUB46_18080</name>
</gene>
<evidence type="ECO:0000313" key="6">
    <source>
        <dbReference type="Proteomes" id="UP001320898"/>
    </source>
</evidence>
<dbReference type="InterPro" id="IPR002937">
    <property type="entry name" value="Amino_oxidase"/>
</dbReference>
<dbReference type="Pfam" id="PF01593">
    <property type="entry name" value="Amino_oxidase"/>
    <property type="match status" value="1"/>
</dbReference>
<comment type="subunit">
    <text evidence="2">Interacts with COX5B; this interaction may contribute to localize PYROXD2 to the inner face of the inner mitochondrial membrane.</text>
</comment>
<dbReference type="InterPro" id="IPR036188">
    <property type="entry name" value="FAD/NAD-bd_sf"/>
</dbReference>
<dbReference type="SUPFAM" id="SSF51905">
    <property type="entry name" value="FAD/NAD(P)-binding domain"/>
    <property type="match status" value="1"/>
</dbReference>
<comment type="caution">
    <text evidence="5">The sequence shown here is derived from an EMBL/GenBank/DDBJ whole genome shotgun (WGS) entry which is preliminary data.</text>
</comment>
<feature type="domain" description="Amine oxidase" evidence="4">
    <location>
        <begin position="22"/>
        <end position="312"/>
    </location>
</feature>
<dbReference type="PANTHER" id="PTHR10668:SF103">
    <property type="entry name" value="PYRIDINE NUCLEOTIDE-DISULFIDE OXIDOREDUCTASE DOMAIN-CONTAINING PROTEIN 2"/>
    <property type="match status" value="1"/>
</dbReference>
<keyword evidence="6" id="KW-1185">Reference proteome</keyword>
<dbReference type="Proteomes" id="UP001320898">
    <property type="component" value="Unassembled WGS sequence"/>
</dbReference>